<dbReference type="EMBL" id="SIDB01000007">
    <property type="protein sequence ID" value="KAI3430364.1"/>
    <property type="molecule type" value="Genomic_DNA"/>
</dbReference>
<dbReference type="Proteomes" id="UP001055712">
    <property type="component" value="Unassembled WGS sequence"/>
</dbReference>
<dbReference type="GO" id="GO:0010020">
    <property type="term" value="P:chloroplast fission"/>
    <property type="evidence" value="ECO:0007669"/>
    <property type="project" value="TreeGrafter"/>
</dbReference>
<name>A0A9D4YX86_CHLVU</name>
<dbReference type="InterPro" id="IPR003425">
    <property type="entry name" value="CCB3/YggT"/>
</dbReference>
<dbReference type="GO" id="GO:0016020">
    <property type="term" value="C:membrane"/>
    <property type="evidence" value="ECO:0007669"/>
    <property type="project" value="InterPro"/>
</dbReference>
<dbReference type="PANTHER" id="PTHR33219">
    <property type="entry name" value="YLMG HOMOLOG PROTEIN 2, CHLOROPLASTIC"/>
    <property type="match status" value="1"/>
</dbReference>
<feature type="transmembrane region" description="Helical" evidence="1">
    <location>
        <begin position="164"/>
        <end position="191"/>
    </location>
</feature>
<feature type="transmembrane region" description="Helical" evidence="1">
    <location>
        <begin position="123"/>
        <end position="143"/>
    </location>
</feature>
<dbReference type="OrthoDB" id="2066at2759"/>
<keyword evidence="1" id="KW-1133">Transmembrane helix</keyword>
<keyword evidence="1" id="KW-0472">Membrane</keyword>
<evidence type="ECO:0000313" key="3">
    <source>
        <dbReference type="Proteomes" id="UP001055712"/>
    </source>
</evidence>
<keyword evidence="1" id="KW-0812">Transmembrane</keyword>
<accession>A0A9D4YX86</accession>
<sequence>MCQRAIPQRVALGRNSSSRCRSSRVPALRCSSAATGGGRPLPASPLLRLASTAAALVQRCVSATRTAVTQAAAQMAEQDLEAQMKVALKQMRMLTLVAPFAAVSGSTDTFMIITRAVASFIKLYLLLLFVRVLLSWFPTFQWWEQQPFSALRQVTDPYLKLFSGLVPPLLGSIDLTPLFGFFILQFLAGALDVADDETRYW</sequence>
<proteinExistence type="predicted"/>
<evidence type="ECO:0000313" key="2">
    <source>
        <dbReference type="EMBL" id="KAI3430364.1"/>
    </source>
</evidence>
<evidence type="ECO:0008006" key="4">
    <source>
        <dbReference type="Google" id="ProtNLM"/>
    </source>
</evidence>
<keyword evidence="3" id="KW-1185">Reference proteome</keyword>
<dbReference type="AlphaFoldDB" id="A0A9D4YX86"/>
<dbReference type="Pfam" id="PF02325">
    <property type="entry name" value="CCB3_YggT"/>
    <property type="match status" value="1"/>
</dbReference>
<comment type="caution">
    <text evidence="2">The sequence shown here is derived from an EMBL/GenBank/DDBJ whole genome shotgun (WGS) entry which is preliminary data.</text>
</comment>
<reference evidence="2" key="2">
    <citation type="submission" date="2020-11" db="EMBL/GenBank/DDBJ databases">
        <authorList>
            <person name="Cecchin M."/>
            <person name="Marcolungo L."/>
            <person name="Rossato M."/>
            <person name="Girolomoni L."/>
            <person name="Cosentino E."/>
            <person name="Cuine S."/>
            <person name="Li-Beisson Y."/>
            <person name="Delledonne M."/>
            <person name="Ballottari M."/>
        </authorList>
    </citation>
    <scope>NUCLEOTIDE SEQUENCE</scope>
    <source>
        <strain evidence="2">211/11P</strain>
        <tissue evidence="2">Whole cell</tissue>
    </source>
</reference>
<dbReference type="PANTHER" id="PTHR33219:SF14">
    <property type="entry name" value="PROTEIN COFACTOR ASSEMBLY OF COMPLEX C SUBUNIT B CCB3, CHLOROPLASTIC-RELATED"/>
    <property type="match status" value="1"/>
</dbReference>
<evidence type="ECO:0000256" key="1">
    <source>
        <dbReference type="SAM" id="Phobius"/>
    </source>
</evidence>
<reference evidence="2" key="1">
    <citation type="journal article" date="2019" name="Plant J.">
        <title>Chlorella vulgaris genome assembly and annotation reveals the molecular basis for metabolic acclimation to high light conditions.</title>
        <authorList>
            <person name="Cecchin M."/>
            <person name="Marcolungo L."/>
            <person name="Rossato M."/>
            <person name="Girolomoni L."/>
            <person name="Cosentino E."/>
            <person name="Cuine S."/>
            <person name="Li-Beisson Y."/>
            <person name="Delledonne M."/>
            <person name="Ballottari M."/>
        </authorList>
    </citation>
    <scope>NUCLEOTIDE SEQUENCE</scope>
    <source>
        <strain evidence="2">211/11P</strain>
    </source>
</reference>
<organism evidence="2 3">
    <name type="scientific">Chlorella vulgaris</name>
    <name type="common">Green alga</name>
    <dbReference type="NCBI Taxonomy" id="3077"/>
    <lineage>
        <taxon>Eukaryota</taxon>
        <taxon>Viridiplantae</taxon>
        <taxon>Chlorophyta</taxon>
        <taxon>core chlorophytes</taxon>
        <taxon>Trebouxiophyceae</taxon>
        <taxon>Chlorellales</taxon>
        <taxon>Chlorellaceae</taxon>
        <taxon>Chlorella clade</taxon>
        <taxon>Chlorella</taxon>
    </lineage>
</organism>
<gene>
    <name evidence="2" type="ORF">D9Q98_004959</name>
</gene>
<protein>
    <recommendedName>
        <fullName evidence="4">Fanciful K+ uptake-b family transporter</fullName>
    </recommendedName>
</protein>